<organism evidence="1 3">
    <name type="scientific">Didymodactylos carnosus</name>
    <dbReference type="NCBI Taxonomy" id="1234261"/>
    <lineage>
        <taxon>Eukaryota</taxon>
        <taxon>Metazoa</taxon>
        <taxon>Spiralia</taxon>
        <taxon>Gnathifera</taxon>
        <taxon>Rotifera</taxon>
        <taxon>Eurotatoria</taxon>
        <taxon>Bdelloidea</taxon>
        <taxon>Philodinida</taxon>
        <taxon>Philodinidae</taxon>
        <taxon>Didymodactylos</taxon>
    </lineage>
</organism>
<comment type="caution">
    <text evidence="1">The sequence shown here is derived from an EMBL/GenBank/DDBJ whole genome shotgun (WGS) entry which is preliminary data.</text>
</comment>
<gene>
    <name evidence="1" type="ORF">GPM918_LOCUS38816</name>
    <name evidence="2" type="ORF">SRO942_LOCUS39664</name>
</gene>
<dbReference type="OrthoDB" id="2424973at2759"/>
<evidence type="ECO:0000313" key="3">
    <source>
        <dbReference type="Proteomes" id="UP000663829"/>
    </source>
</evidence>
<dbReference type="AlphaFoldDB" id="A0A815WP05"/>
<protein>
    <submittedName>
        <fullName evidence="1">Uncharacterized protein</fullName>
    </submittedName>
</protein>
<name>A0A815WP05_9BILA</name>
<accession>A0A815WP05</accession>
<evidence type="ECO:0000313" key="1">
    <source>
        <dbReference type="EMBL" id="CAF1544317.1"/>
    </source>
</evidence>
<reference evidence="1" key="1">
    <citation type="submission" date="2021-02" db="EMBL/GenBank/DDBJ databases">
        <authorList>
            <person name="Nowell W R."/>
        </authorList>
    </citation>
    <scope>NUCLEOTIDE SEQUENCE</scope>
</reference>
<keyword evidence="3" id="KW-1185">Reference proteome</keyword>
<proteinExistence type="predicted"/>
<evidence type="ECO:0000313" key="2">
    <source>
        <dbReference type="EMBL" id="CAF4404880.1"/>
    </source>
</evidence>
<dbReference type="Proteomes" id="UP000681722">
    <property type="component" value="Unassembled WGS sequence"/>
</dbReference>
<sequence>MFTYDYRGVQNGGKCVYVISEQTSTDIQTHLINGILRIDIAKIVRENDLLNEDELKKLINQLVTNYHLVSSTIAGLGKTTFIQNHAQTLKRQLIKFPITGDFSVDQIGERLLSISTPNAIHFDIGSIENINLLNSILFCLCLFRSYCFSQIIIYLPTDTLFYFELESSPFFTLNQGIYIFRYLDLTILTKFNLNDLIDKEARLLYVTRYLYAIENRIIKDKEITVINEQLITKSMCIDLINKYFIQNKDKNYLSWTQLKIFINVFYHLFNGFSNCGYFRVDALQEPQLRMDIIQTFLHSSNQFTLISVKSVREKQVNLDNVEQIDDLLNNSVIRCDKTQPFTVVFTHSYDPLFVYKTPNDVPKSLLLYFNTLSKKSNRWLSNTTNDIFTDYNKLNHLELFFKLVSLPIKYWNKAICTECFRQYPYDSNTCTECKVSLTKPKSFNTDHIKQFQTQIGQLLEQEYVITPDNYIKMLLVWLRISSTLPVIIMGETQVNLKQIL</sequence>
<dbReference type="EMBL" id="CAJNOQ010026251">
    <property type="protein sequence ID" value="CAF1544317.1"/>
    <property type="molecule type" value="Genomic_DNA"/>
</dbReference>
<dbReference type="Proteomes" id="UP000663829">
    <property type="component" value="Unassembled WGS sequence"/>
</dbReference>
<dbReference type="EMBL" id="CAJOBC010091901">
    <property type="protein sequence ID" value="CAF4404880.1"/>
    <property type="molecule type" value="Genomic_DNA"/>
</dbReference>